<evidence type="ECO:0000256" key="2">
    <source>
        <dbReference type="ARBA" id="ARBA00022729"/>
    </source>
</evidence>
<evidence type="ECO:0000256" key="3">
    <source>
        <dbReference type="ARBA" id="ARBA00023136"/>
    </source>
</evidence>
<evidence type="ECO:0000259" key="10">
    <source>
        <dbReference type="PROSITE" id="PS51123"/>
    </source>
</evidence>
<dbReference type="Pfam" id="PF00691">
    <property type="entry name" value="OmpA"/>
    <property type="match status" value="1"/>
</dbReference>
<keyword evidence="4 8" id="KW-0564">Palmitate</keyword>
<keyword evidence="5 8" id="KW-0998">Cell outer membrane</keyword>
<dbReference type="STRING" id="887898.HMPREF0551_0130"/>
<evidence type="ECO:0000256" key="8">
    <source>
        <dbReference type="HAMAP-Rule" id="MF_02204"/>
    </source>
</evidence>
<feature type="domain" description="OmpA-like" evidence="10">
    <location>
        <begin position="75"/>
        <end position="189"/>
    </location>
</feature>
<dbReference type="GO" id="GO:0009279">
    <property type="term" value="C:cell outer membrane"/>
    <property type="evidence" value="ECO:0007669"/>
    <property type="project" value="UniProtKB-SubCell"/>
</dbReference>
<keyword evidence="1 8" id="KW-0132">Cell division</keyword>
<dbReference type="Gene3D" id="3.30.1330.60">
    <property type="entry name" value="OmpA-like domain"/>
    <property type="match status" value="1"/>
</dbReference>
<keyword evidence="12" id="KW-1185">Reference proteome</keyword>
<evidence type="ECO:0000256" key="6">
    <source>
        <dbReference type="ARBA" id="ARBA00023288"/>
    </source>
</evidence>
<evidence type="ECO:0000313" key="11">
    <source>
        <dbReference type="EMBL" id="EFV95947.1"/>
    </source>
</evidence>
<organism evidence="11 12">
    <name type="scientific">Lautropia mirabilis ATCC 51599</name>
    <dbReference type="NCBI Taxonomy" id="887898"/>
    <lineage>
        <taxon>Bacteria</taxon>
        <taxon>Pseudomonadati</taxon>
        <taxon>Pseudomonadota</taxon>
        <taxon>Betaproteobacteria</taxon>
        <taxon>Burkholderiales</taxon>
        <taxon>Burkholderiaceae</taxon>
        <taxon>Lautropia</taxon>
    </lineage>
</organism>
<dbReference type="RefSeq" id="WP_005671865.1">
    <property type="nucleotide sequence ID" value="NZ_CP146288.1"/>
</dbReference>
<dbReference type="PANTHER" id="PTHR30329:SF21">
    <property type="entry name" value="LIPOPROTEIN YIAD-RELATED"/>
    <property type="match status" value="1"/>
</dbReference>
<dbReference type="InterPro" id="IPR006690">
    <property type="entry name" value="OMPA-like_CS"/>
</dbReference>
<dbReference type="PANTHER" id="PTHR30329">
    <property type="entry name" value="STATOR ELEMENT OF FLAGELLAR MOTOR COMPLEX"/>
    <property type="match status" value="1"/>
</dbReference>
<dbReference type="InterPro" id="IPR006664">
    <property type="entry name" value="OMP_bac"/>
</dbReference>
<dbReference type="InterPro" id="IPR039001">
    <property type="entry name" value="Pal"/>
</dbReference>
<sequence length="189" mass="20797">MFSTLSKRRLLSLGLGLAILSGCTSVDLGESDEHAVSATDEATQGQEGQGQDGNLDSGHDITPVQPQDEATDPLQDPNSPLAKREVFFEFDSFAILPEYQPIIEAHANYLSAHRDKHIVLEGNTDEFGSREYNLALGQKRADAVRRALSTLGVDENQMESISYGEEKPRASGTDESSRSQNRRVDINYR</sequence>
<dbReference type="CDD" id="cd07185">
    <property type="entry name" value="OmpA_C-like"/>
    <property type="match status" value="1"/>
</dbReference>
<protein>
    <recommendedName>
        <fullName evidence="8">Peptidoglycan-associated lipoprotein</fullName>
        <shortName evidence="8">PAL</shortName>
    </recommendedName>
</protein>
<dbReference type="InterPro" id="IPR036737">
    <property type="entry name" value="OmpA-like_sf"/>
</dbReference>
<dbReference type="PROSITE" id="PS51123">
    <property type="entry name" value="OMPA_2"/>
    <property type="match status" value="1"/>
</dbReference>
<name>E7RUG4_9BURK</name>
<comment type="function">
    <text evidence="8">Part of the Tol-Pal system, which plays a role in outer membrane invagination during cell division and is important for maintaining outer membrane integrity.</text>
</comment>
<dbReference type="Proteomes" id="UP000011021">
    <property type="component" value="Unassembled WGS sequence"/>
</dbReference>
<dbReference type="EMBL" id="AEQP01000001">
    <property type="protein sequence ID" value="EFV95947.1"/>
    <property type="molecule type" value="Genomic_DNA"/>
</dbReference>
<dbReference type="InterPro" id="IPR050330">
    <property type="entry name" value="Bact_OuterMem_StrucFunc"/>
</dbReference>
<keyword evidence="6 8" id="KW-0449">Lipoprotein</keyword>
<keyword evidence="7 8" id="KW-0131">Cell cycle</keyword>
<feature type="region of interest" description="Disordered" evidence="9">
    <location>
        <begin position="34"/>
        <end position="79"/>
    </location>
</feature>
<dbReference type="GO" id="GO:0051301">
    <property type="term" value="P:cell division"/>
    <property type="evidence" value="ECO:0007669"/>
    <property type="project" value="UniProtKB-UniRule"/>
</dbReference>
<dbReference type="PRINTS" id="PR01021">
    <property type="entry name" value="OMPADOMAIN"/>
</dbReference>
<comment type="caution">
    <text evidence="11">The sequence shown here is derived from an EMBL/GenBank/DDBJ whole genome shotgun (WGS) entry which is preliminary data.</text>
</comment>
<evidence type="ECO:0000256" key="4">
    <source>
        <dbReference type="ARBA" id="ARBA00023139"/>
    </source>
</evidence>
<dbReference type="SUPFAM" id="SSF103088">
    <property type="entry name" value="OmpA-like"/>
    <property type="match status" value="1"/>
</dbReference>
<dbReference type="InterPro" id="IPR014169">
    <property type="entry name" value="Pal_lipo_C"/>
</dbReference>
<dbReference type="HAMAP" id="MF_02204">
    <property type="entry name" value="Pal"/>
    <property type="match status" value="1"/>
</dbReference>
<dbReference type="AlphaFoldDB" id="E7RUG4"/>
<evidence type="ECO:0000256" key="1">
    <source>
        <dbReference type="ARBA" id="ARBA00022618"/>
    </source>
</evidence>
<dbReference type="NCBIfam" id="TIGR02802">
    <property type="entry name" value="Pal_lipo"/>
    <property type="match status" value="1"/>
</dbReference>
<evidence type="ECO:0000256" key="5">
    <source>
        <dbReference type="ARBA" id="ARBA00023237"/>
    </source>
</evidence>
<proteinExistence type="inferred from homology"/>
<evidence type="ECO:0000313" key="12">
    <source>
        <dbReference type="Proteomes" id="UP000011021"/>
    </source>
</evidence>
<keyword evidence="3 8" id="KW-0472">Membrane</keyword>
<comment type="subunit">
    <text evidence="8">The Tol-Pal system is composed of five core proteins: the inner membrane proteins TolA, TolQ and TolR, the periplasmic protein TolB and the outer membrane protein Pal. They form a network linking the inner and outer membranes and the peptidoglycan layer.</text>
</comment>
<keyword evidence="2 8" id="KW-0732">Signal</keyword>
<accession>E7RUG4</accession>
<dbReference type="HOGENOM" id="CLU_016890_9_4_4"/>
<comment type="subcellular location">
    <subcellularLocation>
        <location evidence="8">Cell outer membrane</location>
        <topology evidence="8">Lipid-anchor</topology>
    </subcellularLocation>
</comment>
<evidence type="ECO:0000256" key="9">
    <source>
        <dbReference type="SAM" id="MobiDB-lite"/>
    </source>
</evidence>
<reference evidence="11 12" key="1">
    <citation type="submission" date="2010-12" db="EMBL/GenBank/DDBJ databases">
        <authorList>
            <person name="Muzny D."/>
            <person name="Qin X."/>
            <person name="Deng J."/>
            <person name="Jiang H."/>
            <person name="Liu Y."/>
            <person name="Qu J."/>
            <person name="Song X.-Z."/>
            <person name="Zhang L."/>
            <person name="Thornton R."/>
            <person name="Coyle M."/>
            <person name="Francisco L."/>
            <person name="Jackson L."/>
            <person name="Javaid M."/>
            <person name="Korchina V."/>
            <person name="Kovar C."/>
            <person name="Mata R."/>
            <person name="Mathew T."/>
            <person name="Ngo R."/>
            <person name="Nguyen L."/>
            <person name="Nguyen N."/>
            <person name="Okwuonu G."/>
            <person name="Ongeri F."/>
            <person name="Pham C."/>
            <person name="Simmons D."/>
            <person name="Wilczek-Boney K."/>
            <person name="Hale W."/>
            <person name="Jakkamsetti A."/>
            <person name="Pham P."/>
            <person name="Ruth R."/>
            <person name="San Lucas F."/>
            <person name="Warren J."/>
            <person name="Zhang J."/>
            <person name="Zhao Z."/>
            <person name="Zhou C."/>
            <person name="Zhu D."/>
            <person name="Lee S."/>
            <person name="Bess C."/>
            <person name="Blankenburg K."/>
            <person name="Forbes L."/>
            <person name="Fu Q."/>
            <person name="Gubbala S."/>
            <person name="Hirani K."/>
            <person name="Jayaseelan J.C."/>
            <person name="Lara F."/>
            <person name="Munidasa M."/>
            <person name="Palculict T."/>
            <person name="Patil S."/>
            <person name="Pu L.-L."/>
            <person name="Saada N."/>
            <person name="Tang L."/>
            <person name="Weissenberger G."/>
            <person name="Zhu Y."/>
            <person name="Hemphill L."/>
            <person name="Shang Y."/>
            <person name="Youmans B."/>
            <person name="Ayvaz T."/>
            <person name="Ross M."/>
            <person name="Santibanez J."/>
            <person name="Aqrawi P."/>
            <person name="Gross S."/>
            <person name="Joshi V."/>
            <person name="Fowler G."/>
            <person name="Nazareth L."/>
            <person name="Reid J."/>
            <person name="Worley K."/>
            <person name="Petrosino J."/>
            <person name="Highlander S."/>
            <person name="Gibbs R."/>
        </authorList>
    </citation>
    <scope>NUCLEOTIDE SEQUENCE [LARGE SCALE GENOMIC DNA]</scope>
    <source>
        <strain evidence="11 12">ATCC 51599</strain>
    </source>
</reference>
<comment type="similarity">
    <text evidence="8">Belongs to the Pal lipoprotein family.</text>
</comment>
<dbReference type="PROSITE" id="PS51257">
    <property type="entry name" value="PROKAR_LIPOPROTEIN"/>
    <property type="match status" value="1"/>
</dbReference>
<dbReference type="PROSITE" id="PS01068">
    <property type="entry name" value="OMPA_1"/>
    <property type="match status" value="1"/>
</dbReference>
<gene>
    <name evidence="8 11" type="primary">pal</name>
    <name evidence="11" type="ORF">HMPREF0551_0130</name>
</gene>
<evidence type="ECO:0000256" key="7">
    <source>
        <dbReference type="ARBA" id="ARBA00023306"/>
    </source>
</evidence>
<dbReference type="InterPro" id="IPR006665">
    <property type="entry name" value="OmpA-like"/>
</dbReference>
<feature type="region of interest" description="Disordered" evidence="9">
    <location>
        <begin position="155"/>
        <end position="189"/>
    </location>
</feature>
<dbReference type="eggNOG" id="COG2885">
    <property type="taxonomic scope" value="Bacteria"/>
</dbReference>